<name>A0AA39YN62_9PEZI</name>
<evidence type="ECO:0000256" key="9">
    <source>
        <dbReference type="ARBA" id="ARBA00023136"/>
    </source>
</evidence>
<dbReference type="GO" id="GO:0006879">
    <property type="term" value="P:intracellular iron ion homeostasis"/>
    <property type="evidence" value="ECO:0007669"/>
    <property type="project" value="TreeGrafter"/>
</dbReference>
<keyword evidence="7" id="KW-0560">Oxidoreductase</keyword>
<dbReference type="EMBL" id="JAULSV010000001">
    <property type="protein sequence ID" value="KAK0655619.1"/>
    <property type="molecule type" value="Genomic_DNA"/>
</dbReference>
<dbReference type="InterPro" id="IPR051410">
    <property type="entry name" value="Ferric/Cupric_Reductase"/>
</dbReference>
<comment type="caution">
    <text evidence="13">The sequence shown here is derived from an EMBL/GenBank/DDBJ whole genome shotgun (WGS) entry which is preliminary data.</text>
</comment>
<gene>
    <name evidence="13" type="ORF">B0T16DRAFT_432834</name>
</gene>
<dbReference type="PROSITE" id="PS51384">
    <property type="entry name" value="FAD_FR"/>
    <property type="match status" value="1"/>
</dbReference>
<keyword evidence="5" id="KW-0249">Electron transport</keyword>
<feature type="region of interest" description="Disordered" evidence="10">
    <location>
        <begin position="505"/>
        <end position="532"/>
    </location>
</feature>
<evidence type="ECO:0000259" key="12">
    <source>
        <dbReference type="PROSITE" id="PS51384"/>
    </source>
</evidence>
<evidence type="ECO:0000313" key="14">
    <source>
        <dbReference type="Proteomes" id="UP001174936"/>
    </source>
</evidence>
<dbReference type="InterPro" id="IPR013112">
    <property type="entry name" value="FAD-bd_8"/>
</dbReference>
<dbReference type="Pfam" id="PF08022">
    <property type="entry name" value="FAD_binding_8"/>
    <property type="match status" value="1"/>
</dbReference>
<evidence type="ECO:0000256" key="7">
    <source>
        <dbReference type="ARBA" id="ARBA00023002"/>
    </source>
</evidence>
<comment type="subcellular location">
    <subcellularLocation>
        <location evidence="1">Membrane</location>
        <topology evidence="1">Multi-pass membrane protein</topology>
    </subcellularLocation>
</comment>
<keyword evidence="8" id="KW-0406">Ion transport</keyword>
<feature type="domain" description="FAD-binding FR-type" evidence="12">
    <location>
        <begin position="273"/>
        <end position="414"/>
    </location>
</feature>
<feature type="transmembrane region" description="Helical" evidence="11">
    <location>
        <begin position="207"/>
        <end position="230"/>
    </location>
</feature>
<evidence type="ECO:0000256" key="2">
    <source>
        <dbReference type="ARBA" id="ARBA00006278"/>
    </source>
</evidence>
<proteinExistence type="inferred from homology"/>
<keyword evidence="3" id="KW-0813">Transport</keyword>
<evidence type="ECO:0000256" key="5">
    <source>
        <dbReference type="ARBA" id="ARBA00022982"/>
    </source>
</evidence>
<evidence type="ECO:0000256" key="10">
    <source>
        <dbReference type="SAM" id="MobiDB-lite"/>
    </source>
</evidence>
<dbReference type="Pfam" id="PF01794">
    <property type="entry name" value="Ferric_reduct"/>
    <property type="match status" value="1"/>
</dbReference>
<feature type="transmembrane region" description="Helical" evidence="11">
    <location>
        <begin position="242"/>
        <end position="261"/>
    </location>
</feature>
<dbReference type="InterPro" id="IPR013121">
    <property type="entry name" value="Fe_red_NAD-bd_6"/>
</dbReference>
<evidence type="ECO:0000256" key="11">
    <source>
        <dbReference type="SAM" id="Phobius"/>
    </source>
</evidence>
<dbReference type="Proteomes" id="UP001174936">
    <property type="component" value="Unassembled WGS sequence"/>
</dbReference>
<organism evidence="13 14">
    <name type="scientific">Cercophora newfieldiana</name>
    <dbReference type="NCBI Taxonomy" id="92897"/>
    <lineage>
        <taxon>Eukaryota</taxon>
        <taxon>Fungi</taxon>
        <taxon>Dikarya</taxon>
        <taxon>Ascomycota</taxon>
        <taxon>Pezizomycotina</taxon>
        <taxon>Sordariomycetes</taxon>
        <taxon>Sordariomycetidae</taxon>
        <taxon>Sordariales</taxon>
        <taxon>Lasiosphaeriaceae</taxon>
        <taxon>Cercophora</taxon>
    </lineage>
</organism>
<keyword evidence="4 11" id="KW-0812">Transmembrane</keyword>
<dbReference type="InterPro" id="IPR039261">
    <property type="entry name" value="FNR_nucleotide-bd"/>
</dbReference>
<dbReference type="PANTHER" id="PTHR32361:SF3">
    <property type="entry name" value="REDUCTASE, PUTATIVE (AFU_ORTHOLOGUE AFUA_6G13750)-RELATED"/>
    <property type="match status" value="1"/>
</dbReference>
<dbReference type="SFLD" id="SFLDS00052">
    <property type="entry name" value="Ferric_Reductase_Domain"/>
    <property type="match status" value="1"/>
</dbReference>
<evidence type="ECO:0000256" key="8">
    <source>
        <dbReference type="ARBA" id="ARBA00023065"/>
    </source>
</evidence>
<dbReference type="InterPro" id="IPR013130">
    <property type="entry name" value="Fe3_Rdtase_TM_dom"/>
</dbReference>
<comment type="similarity">
    <text evidence="2">Belongs to the ferric reductase (FRE) family.</text>
</comment>
<keyword evidence="9 11" id="KW-0472">Membrane</keyword>
<dbReference type="GO" id="GO:0000293">
    <property type="term" value="F:ferric-chelate reductase activity"/>
    <property type="evidence" value="ECO:0007669"/>
    <property type="project" value="UniProtKB-ARBA"/>
</dbReference>
<dbReference type="GO" id="GO:0005886">
    <property type="term" value="C:plasma membrane"/>
    <property type="evidence" value="ECO:0007669"/>
    <property type="project" value="TreeGrafter"/>
</dbReference>
<dbReference type="AlphaFoldDB" id="A0AA39YN62"/>
<reference evidence="13" key="1">
    <citation type="submission" date="2023-06" db="EMBL/GenBank/DDBJ databases">
        <title>Genome-scale phylogeny and comparative genomics of the fungal order Sordariales.</title>
        <authorList>
            <consortium name="Lawrence Berkeley National Laboratory"/>
            <person name="Hensen N."/>
            <person name="Bonometti L."/>
            <person name="Westerberg I."/>
            <person name="Brannstrom I.O."/>
            <person name="Guillou S."/>
            <person name="Cros-Aarteil S."/>
            <person name="Calhoun S."/>
            <person name="Haridas S."/>
            <person name="Kuo A."/>
            <person name="Mondo S."/>
            <person name="Pangilinan J."/>
            <person name="Riley R."/>
            <person name="Labutti K."/>
            <person name="Andreopoulos B."/>
            <person name="Lipzen A."/>
            <person name="Chen C."/>
            <person name="Yanf M."/>
            <person name="Daum C."/>
            <person name="Ng V."/>
            <person name="Clum A."/>
            <person name="Steindorff A."/>
            <person name="Ohm R."/>
            <person name="Martin F."/>
            <person name="Silar P."/>
            <person name="Natvig D."/>
            <person name="Lalanne C."/>
            <person name="Gautier V."/>
            <person name="Ament-Velasquez S.L."/>
            <person name="Kruys A."/>
            <person name="Hutchinson M.I."/>
            <person name="Powell A.J."/>
            <person name="Barry K."/>
            <person name="Miller A.N."/>
            <person name="Grigoriev I.V."/>
            <person name="Debuchy R."/>
            <person name="Gladieux P."/>
            <person name="Thoren M.H."/>
            <person name="Johannesson H."/>
        </authorList>
    </citation>
    <scope>NUCLEOTIDE SEQUENCE</scope>
    <source>
        <strain evidence="13">SMH2532-1</strain>
    </source>
</reference>
<dbReference type="SUPFAM" id="SSF52343">
    <property type="entry name" value="Ferredoxin reductase-like, C-terminal NADP-linked domain"/>
    <property type="match status" value="1"/>
</dbReference>
<evidence type="ECO:0000256" key="3">
    <source>
        <dbReference type="ARBA" id="ARBA00022448"/>
    </source>
</evidence>
<dbReference type="CDD" id="cd06186">
    <property type="entry name" value="NOX_Duox_like_FAD_NADP"/>
    <property type="match status" value="1"/>
</dbReference>
<keyword evidence="6 11" id="KW-1133">Transmembrane helix</keyword>
<dbReference type="SFLD" id="SFLDG01168">
    <property type="entry name" value="Ferric_reductase_subgroup_(FRE"/>
    <property type="match status" value="1"/>
</dbReference>
<evidence type="ECO:0000313" key="13">
    <source>
        <dbReference type="EMBL" id="KAK0655619.1"/>
    </source>
</evidence>
<accession>A0AA39YN62</accession>
<dbReference type="PANTHER" id="PTHR32361">
    <property type="entry name" value="FERRIC/CUPRIC REDUCTASE TRANSMEMBRANE COMPONENT"/>
    <property type="match status" value="1"/>
</dbReference>
<sequence length="596" mass="65915">MSLTPRMIQNFSGESNLEPHWGYASRVVPCKNDAGSCAYLDARQQKQSPFSRFRHALASRIRTYLLPNAAQFLFGHTTRLQVAILAVLAGYLTIFTFAGITYGIWITPIANQPPDVKNTRSSLSPWSDRIGVLAYALTPLSVLLASRESLLSLITGIPYTSFLFLHHWTGYIILIQSMLHTIGWLIIEARLYRPQPTVWDTFMASEYAVWGFVALGLLVLLWVLSLGWTVRNDTGYEFFRKAHYVLAMLYIGAAIGHWEALQCFLVPGLVLWGADRLARLVRTWILHYGYITAEGKWGFRAAQAEATIWADEKYGDVVRLEFNHRQQAWKIGQHFFLCFTEGSIWQSHPFTPLSVPVGDALGEVKHSYILRAKGGETKKVAEIIRKKMADVEGKEGKPTTSVILQGPYGESIVEGMAPDSNVLCVAGGTGIAYVLPVLLTIVRGKAVPGMRIELVWAVKRARDVEWVAPEVEELRRLGLAHGIKIRVFVTDDEVVTSGVVSGEKGEDKQTVIRSSSSASSSSASGDGQSTRPDVESVVSQFVAEVAQGSTRVYGSGPPGMIGDLRAAVAKSNSGSKVWKGEERFDVGLFCDDRLEW</sequence>
<protein>
    <submittedName>
        <fullName evidence="13">FAD binding protein</fullName>
    </submittedName>
</protein>
<feature type="transmembrane region" description="Helical" evidence="11">
    <location>
        <begin position="82"/>
        <end position="106"/>
    </location>
</feature>
<dbReference type="Pfam" id="PF08030">
    <property type="entry name" value="NAD_binding_6"/>
    <property type="match status" value="1"/>
</dbReference>
<evidence type="ECO:0000256" key="1">
    <source>
        <dbReference type="ARBA" id="ARBA00004141"/>
    </source>
</evidence>
<keyword evidence="14" id="KW-1185">Reference proteome</keyword>
<dbReference type="Gene3D" id="3.40.50.80">
    <property type="entry name" value="Nucleotide-binding domain of ferredoxin-NADP reductase (FNR) module"/>
    <property type="match status" value="1"/>
</dbReference>
<evidence type="ECO:0000256" key="6">
    <source>
        <dbReference type="ARBA" id="ARBA00022989"/>
    </source>
</evidence>
<feature type="compositionally biased region" description="Low complexity" evidence="10">
    <location>
        <begin position="514"/>
        <end position="524"/>
    </location>
</feature>
<dbReference type="GO" id="GO:0006826">
    <property type="term" value="P:iron ion transport"/>
    <property type="evidence" value="ECO:0007669"/>
    <property type="project" value="TreeGrafter"/>
</dbReference>
<dbReference type="InterPro" id="IPR017927">
    <property type="entry name" value="FAD-bd_FR_type"/>
</dbReference>
<evidence type="ECO:0000256" key="4">
    <source>
        <dbReference type="ARBA" id="ARBA00022692"/>
    </source>
</evidence>
<dbReference type="GO" id="GO:0015677">
    <property type="term" value="P:copper ion import"/>
    <property type="evidence" value="ECO:0007669"/>
    <property type="project" value="TreeGrafter"/>
</dbReference>
<feature type="transmembrane region" description="Helical" evidence="11">
    <location>
        <begin position="165"/>
        <end position="187"/>
    </location>
</feature>